<sequence>MEWNWDGASLESKESSKKKSGWLLYIASRNSIIFSSYFFN</sequence>
<gene>
    <name evidence="1" type="ORF">LEP1GSC116_3953</name>
</gene>
<proteinExistence type="predicted"/>
<comment type="caution">
    <text evidence="1">The sequence shown here is derived from an EMBL/GenBank/DDBJ whole genome shotgun (WGS) entry which is preliminary data.</text>
</comment>
<protein>
    <submittedName>
        <fullName evidence="1">Uncharacterized protein</fullName>
    </submittedName>
</protein>
<accession>M6RDV4</accession>
<dbReference type="EMBL" id="AHNZ02000978">
    <property type="protein sequence ID" value="EMO02779.1"/>
    <property type="molecule type" value="Genomic_DNA"/>
</dbReference>
<reference evidence="1 2" key="1">
    <citation type="submission" date="2013-01" db="EMBL/GenBank/DDBJ databases">
        <authorList>
            <person name="Harkins D.M."/>
            <person name="Durkin A.S."/>
            <person name="Brinkac L.M."/>
            <person name="Haft D.H."/>
            <person name="Selengut J.D."/>
            <person name="Sanka R."/>
            <person name="DePew J."/>
            <person name="Purushe J."/>
            <person name="Picardeau M."/>
            <person name="Werts C."/>
            <person name="Goarant C."/>
            <person name="Vinetz J.M."/>
            <person name="Sutton G.G."/>
            <person name="Nierman W.C."/>
            <person name="Fouts D.E."/>
        </authorList>
    </citation>
    <scope>NUCLEOTIDE SEQUENCE [LARGE SCALE GENOMIC DNA]</scope>
    <source>
        <strain evidence="1 2">Verdun HP</strain>
    </source>
</reference>
<evidence type="ECO:0000313" key="1">
    <source>
        <dbReference type="EMBL" id="EMO02779.1"/>
    </source>
</evidence>
<dbReference type="Proteomes" id="UP000012092">
    <property type="component" value="Unassembled WGS sequence"/>
</dbReference>
<organism evidence="1 2">
    <name type="scientific">Leptospira interrogans serovar Icterohaemorrhagiae str. Verdun HP</name>
    <dbReference type="NCBI Taxonomy" id="1049910"/>
    <lineage>
        <taxon>Bacteria</taxon>
        <taxon>Pseudomonadati</taxon>
        <taxon>Spirochaetota</taxon>
        <taxon>Spirochaetia</taxon>
        <taxon>Leptospirales</taxon>
        <taxon>Leptospiraceae</taxon>
        <taxon>Leptospira</taxon>
    </lineage>
</organism>
<dbReference type="AlphaFoldDB" id="M6RDV4"/>
<evidence type="ECO:0000313" key="2">
    <source>
        <dbReference type="Proteomes" id="UP000012092"/>
    </source>
</evidence>
<name>M6RDV4_LEPIR</name>